<dbReference type="PANTHER" id="PTHR46825">
    <property type="entry name" value="D-ALANYL-D-ALANINE-CARBOXYPEPTIDASE/ENDOPEPTIDASE AMPH"/>
    <property type="match status" value="1"/>
</dbReference>
<dbReference type="SUPFAM" id="SSF56601">
    <property type="entry name" value="beta-lactamase/transpeptidase-like"/>
    <property type="match status" value="1"/>
</dbReference>
<keyword evidence="2" id="KW-0472">Membrane</keyword>
<name>A0ABW5FAZ0_9BACL</name>
<keyword evidence="5" id="KW-1185">Reference proteome</keyword>
<protein>
    <submittedName>
        <fullName evidence="4">Serine hydrolase domain-containing protein</fullName>
        <ecNumber evidence="4">3.-.-.-</ecNumber>
    </submittedName>
</protein>
<dbReference type="InterPro" id="IPR001466">
    <property type="entry name" value="Beta-lactam-related"/>
</dbReference>
<organism evidence="4 5">
    <name type="scientific">Paenibacillus rhizoplanae</name>
    <dbReference type="NCBI Taxonomy" id="1917181"/>
    <lineage>
        <taxon>Bacteria</taxon>
        <taxon>Bacillati</taxon>
        <taxon>Bacillota</taxon>
        <taxon>Bacilli</taxon>
        <taxon>Bacillales</taxon>
        <taxon>Paenibacillaceae</taxon>
        <taxon>Paenibacillus</taxon>
    </lineage>
</organism>
<evidence type="ECO:0000256" key="2">
    <source>
        <dbReference type="ARBA" id="ARBA00023136"/>
    </source>
</evidence>
<evidence type="ECO:0000313" key="5">
    <source>
        <dbReference type="Proteomes" id="UP001597448"/>
    </source>
</evidence>
<keyword evidence="4" id="KW-0378">Hydrolase</keyword>
<comment type="subcellular location">
    <subcellularLocation>
        <location evidence="1">Membrane</location>
    </subcellularLocation>
</comment>
<accession>A0ABW5FAZ0</accession>
<dbReference type="InterPro" id="IPR050491">
    <property type="entry name" value="AmpC-like"/>
</dbReference>
<sequence length="347" mass="38648">MKREQIVEPERLDTLIGEEARRSGFSGVVQVSHKEQTLAEAAYGQANITEERSNRVDTRFGLASGSKLFTAIAVCQLAEQGKLSFDSKVLEILHELEFPLFDPEITVHELLTHSSGIPDYFDEETMEDFAALWNDTPMYTLRRPVDFLPMFAALPMKFSPGERFHYNNAGYIMLSLLIETVSGMKFTDYVEQHIFRPCEMQDSGYFAFDALPANTALGYIDNGNGQSISNIYSLPVVGGGDGGAFVTAADMQKLWTGLLTHKLLQPETTALLLTPHIHVDEDTRYGYGVWISIRNGEILKYHIMGYDPGISFRSAVYPASGAAFTALSNQSGDVYRMMLAVEEILPL</sequence>
<gene>
    <name evidence="4" type="ORF">ACFSX3_14745</name>
</gene>
<dbReference type="InterPro" id="IPR012338">
    <property type="entry name" value="Beta-lactam/transpept-like"/>
</dbReference>
<dbReference type="EMBL" id="JBHUKY010000023">
    <property type="protein sequence ID" value="MFD2411147.1"/>
    <property type="molecule type" value="Genomic_DNA"/>
</dbReference>
<dbReference type="GO" id="GO:0016787">
    <property type="term" value="F:hydrolase activity"/>
    <property type="evidence" value="ECO:0007669"/>
    <property type="project" value="UniProtKB-KW"/>
</dbReference>
<feature type="domain" description="Beta-lactamase-related" evidence="3">
    <location>
        <begin position="18"/>
        <end position="333"/>
    </location>
</feature>
<dbReference type="PANTHER" id="PTHR46825:SF11">
    <property type="entry name" value="PENICILLIN-BINDING PROTEIN 4"/>
    <property type="match status" value="1"/>
</dbReference>
<reference evidence="5" key="1">
    <citation type="journal article" date="2019" name="Int. J. Syst. Evol. Microbiol.">
        <title>The Global Catalogue of Microorganisms (GCM) 10K type strain sequencing project: providing services to taxonomists for standard genome sequencing and annotation.</title>
        <authorList>
            <consortium name="The Broad Institute Genomics Platform"/>
            <consortium name="The Broad Institute Genome Sequencing Center for Infectious Disease"/>
            <person name="Wu L."/>
            <person name="Ma J."/>
        </authorList>
    </citation>
    <scope>NUCLEOTIDE SEQUENCE [LARGE SCALE GENOMIC DNA]</scope>
    <source>
        <strain evidence="5">CCM 8725</strain>
    </source>
</reference>
<evidence type="ECO:0000313" key="4">
    <source>
        <dbReference type="EMBL" id="MFD2411147.1"/>
    </source>
</evidence>
<comment type="caution">
    <text evidence="4">The sequence shown here is derived from an EMBL/GenBank/DDBJ whole genome shotgun (WGS) entry which is preliminary data.</text>
</comment>
<proteinExistence type="predicted"/>
<evidence type="ECO:0000259" key="3">
    <source>
        <dbReference type="Pfam" id="PF00144"/>
    </source>
</evidence>
<dbReference type="Pfam" id="PF00144">
    <property type="entry name" value="Beta-lactamase"/>
    <property type="match status" value="1"/>
</dbReference>
<dbReference type="Gene3D" id="3.40.710.10">
    <property type="entry name" value="DD-peptidase/beta-lactamase superfamily"/>
    <property type="match status" value="1"/>
</dbReference>
<evidence type="ECO:0000256" key="1">
    <source>
        <dbReference type="ARBA" id="ARBA00004370"/>
    </source>
</evidence>
<dbReference type="RefSeq" id="WP_209984252.1">
    <property type="nucleotide sequence ID" value="NZ_JBHSVQ010000001.1"/>
</dbReference>
<dbReference type="Proteomes" id="UP001597448">
    <property type="component" value="Unassembled WGS sequence"/>
</dbReference>
<dbReference type="EC" id="3.-.-.-" evidence="4"/>